<feature type="compositionally biased region" description="Low complexity" evidence="1">
    <location>
        <begin position="21"/>
        <end position="31"/>
    </location>
</feature>
<evidence type="ECO:0000313" key="2">
    <source>
        <dbReference type="EMBL" id="KAJ8774829.1"/>
    </source>
</evidence>
<feature type="compositionally biased region" description="Pro residues" evidence="1">
    <location>
        <begin position="231"/>
        <end position="240"/>
    </location>
</feature>
<evidence type="ECO:0000256" key="1">
    <source>
        <dbReference type="SAM" id="MobiDB-lite"/>
    </source>
</evidence>
<evidence type="ECO:0000313" key="3">
    <source>
        <dbReference type="Proteomes" id="UP001159364"/>
    </source>
</evidence>
<proteinExistence type="predicted"/>
<keyword evidence="3" id="KW-1185">Reference proteome</keyword>
<dbReference type="AlphaFoldDB" id="A0AAV8U9J9"/>
<name>A0AAV8U9J9_9ROSI</name>
<accession>A0AAV8U9J9</accession>
<dbReference type="Proteomes" id="UP001159364">
    <property type="component" value="Linkage Group LG01"/>
</dbReference>
<sequence length="252" mass="26398">MATVAPGVEDNIGERPWIPVTRSASRTSSPRPDGRRTLLPQVGGSKRAPPSAAQLGSRSHVPHPAVFRGVSIVIGGSRFNVLANVEQVSEDVTPPMAKSSPFIFSGSGKLMTVHSLVPKELPRIQAGSTVTKVNASTSTVHSKGKEIDPTTLNCVEPAPGGAMQASADNLISLQPTATTNHLALDIRSYTEMVCDQVLVPKQLPDSAKHSHLMEGVEAFRSGDRSGSEATLPPPTGPPDLSPEACLPTALPN</sequence>
<gene>
    <name evidence="2" type="ORF">K2173_017275</name>
</gene>
<feature type="region of interest" description="Disordered" evidence="1">
    <location>
        <begin position="1"/>
        <end position="60"/>
    </location>
</feature>
<dbReference type="EMBL" id="JAIWQS010000001">
    <property type="protein sequence ID" value="KAJ8774829.1"/>
    <property type="molecule type" value="Genomic_DNA"/>
</dbReference>
<reference evidence="2 3" key="1">
    <citation type="submission" date="2021-09" db="EMBL/GenBank/DDBJ databases">
        <title>Genomic insights and catalytic innovation underlie evolution of tropane alkaloids biosynthesis.</title>
        <authorList>
            <person name="Wang Y.-J."/>
            <person name="Tian T."/>
            <person name="Huang J.-P."/>
            <person name="Huang S.-X."/>
        </authorList>
    </citation>
    <scope>NUCLEOTIDE SEQUENCE [LARGE SCALE GENOMIC DNA]</scope>
    <source>
        <strain evidence="2">KIB-2018</strain>
        <tissue evidence="2">Leaf</tissue>
    </source>
</reference>
<organism evidence="2 3">
    <name type="scientific">Erythroxylum novogranatense</name>
    <dbReference type="NCBI Taxonomy" id="1862640"/>
    <lineage>
        <taxon>Eukaryota</taxon>
        <taxon>Viridiplantae</taxon>
        <taxon>Streptophyta</taxon>
        <taxon>Embryophyta</taxon>
        <taxon>Tracheophyta</taxon>
        <taxon>Spermatophyta</taxon>
        <taxon>Magnoliopsida</taxon>
        <taxon>eudicotyledons</taxon>
        <taxon>Gunneridae</taxon>
        <taxon>Pentapetalae</taxon>
        <taxon>rosids</taxon>
        <taxon>fabids</taxon>
        <taxon>Malpighiales</taxon>
        <taxon>Erythroxylaceae</taxon>
        <taxon>Erythroxylum</taxon>
    </lineage>
</organism>
<comment type="caution">
    <text evidence="2">The sequence shown here is derived from an EMBL/GenBank/DDBJ whole genome shotgun (WGS) entry which is preliminary data.</text>
</comment>
<feature type="region of interest" description="Disordered" evidence="1">
    <location>
        <begin position="220"/>
        <end position="252"/>
    </location>
</feature>
<protein>
    <submittedName>
        <fullName evidence="2">Uncharacterized protein</fullName>
    </submittedName>
</protein>